<dbReference type="RefSeq" id="WP_253754029.1">
    <property type="nucleotide sequence ID" value="NZ_JAMZDZ010000001.1"/>
</dbReference>
<evidence type="ECO:0000313" key="1">
    <source>
        <dbReference type="EMBL" id="MFC4129021.1"/>
    </source>
</evidence>
<dbReference type="Pfam" id="PF13814">
    <property type="entry name" value="Replic_Relax"/>
    <property type="match status" value="1"/>
</dbReference>
<evidence type="ECO:0000313" key="2">
    <source>
        <dbReference type="Proteomes" id="UP001595816"/>
    </source>
</evidence>
<accession>A0ABV8LEW4</accession>
<dbReference type="EMBL" id="JBHSAY010000001">
    <property type="protein sequence ID" value="MFC4129021.1"/>
    <property type="molecule type" value="Genomic_DNA"/>
</dbReference>
<sequence length="292" mass="33721">MLGILPHLTDRDRLLIRLLDRHQVLTTGQIHRLFFNAVRTCQIRLAALRKLGILDAFRYARLDGGSDPWHWTLGLAGARWQAAATGRASPTERSHRERILRLSATSTLTHRVMTNEFFVRLAARTRQDSATELLRWWPENDTLARFLAIRPDGHGVWHDDRRAVGFFLETDMGTENLPRLINKLPAYEQMIRMGGPVYPVLFWLPNVRRERHLAKLVANAKPGVQVLTSTHDLDPAERVWWSAATQRRLRIADIDCDHGLDHIRNPNWVDGVLDLSDQVEEQHLSRLNRSDR</sequence>
<dbReference type="InterPro" id="IPR025855">
    <property type="entry name" value="Replic_Relax"/>
</dbReference>
<protein>
    <submittedName>
        <fullName evidence="1">Replication-relaxation family protein</fullName>
    </submittedName>
</protein>
<organism evidence="1 2">
    <name type="scientific">Hamadaea flava</name>
    <dbReference type="NCBI Taxonomy" id="1742688"/>
    <lineage>
        <taxon>Bacteria</taxon>
        <taxon>Bacillati</taxon>
        <taxon>Actinomycetota</taxon>
        <taxon>Actinomycetes</taxon>
        <taxon>Micromonosporales</taxon>
        <taxon>Micromonosporaceae</taxon>
        <taxon>Hamadaea</taxon>
    </lineage>
</organism>
<proteinExistence type="predicted"/>
<keyword evidence="2" id="KW-1185">Reference proteome</keyword>
<dbReference type="Proteomes" id="UP001595816">
    <property type="component" value="Unassembled WGS sequence"/>
</dbReference>
<name>A0ABV8LEW4_9ACTN</name>
<reference evidence="2" key="1">
    <citation type="journal article" date="2019" name="Int. J. Syst. Evol. Microbiol.">
        <title>The Global Catalogue of Microorganisms (GCM) 10K type strain sequencing project: providing services to taxonomists for standard genome sequencing and annotation.</title>
        <authorList>
            <consortium name="The Broad Institute Genomics Platform"/>
            <consortium name="The Broad Institute Genome Sequencing Center for Infectious Disease"/>
            <person name="Wu L."/>
            <person name="Ma J."/>
        </authorList>
    </citation>
    <scope>NUCLEOTIDE SEQUENCE [LARGE SCALE GENOMIC DNA]</scope>
    <source>
        <strain evidence="2">CGMCC 4.7289</strain>
    </source>
</reference>
<gene>
    <name evidence="1" type="ORF">ACFOZ4_00135</name>
</gene>
<comment type="caution">
    <text evidence="1">The sequence shown here is derived from an EMBL/GenBank/DDBJ whole genome shotgun (WGS) entry which is preliminary data.</text>
</comment>